<keyword evidence="10" id="KW-1185">Reference proteome</keyword>
<evidence type="ECO:0000256" key="7">
    <source>
        <dbReference type="ARBA" id="ARBA00022932"/>
    </source>
</evidence>
<dbReference type="InterPro" id="IPR001001">
    <property type="entry name" value="DNA_polIII_beta"/>
</dbReference>
<keyword evidence="8" id="KW-0238">DNA-binding</keyword>
<organism evidence="9 10">
    <name type="scientific">Agathobaculum ammoniilyticum</name>
    <dbReference type="NCBI Taxonomy" id="2981778"/>
    <lineage>
        <taxon>Bacteria</taxon>
        <taxon>Bacillati</taxon>
        <taxon>Bacillota</taxon>
        <taxon>Clostridia</taxon>
        <taxon>Eubacteriales</taxon>
        <taxon>Butyricicoccaceae</taxon>
        <taxon>Agathobaculum</taxon>
    </lineage>
</organism>
<evidence type="ECO:0000313" key="10">
    <source>
        <dbReference type="Proteomes" id="UP001652397"/>
    </source>
</evidence>
<dbReference type="PANTHER" id="PTHR30478">
    <property type="entry name" value="DNA POLYMERASE III SUBUNIT BETA"/>
    <property type="match status" value="1"/>
</dbReference>
<comment type="similarity">
    <text evidence="2">Belongs to the beta sliding clamp family.</text>
</comment>
<dbReference type="Gene3D" id="3.10.150.10">
    <property type="entry name" value="DNA Polymerase III, subunit A, domain 2"/>
    <property type="match status" value="3"/>
</dbReference>
<evidence type="ECO:0000256" key="4">
    <source>
        <dbReference type="ARBA" id="ARBA00022679"/>
    </source>
</evidence>
<evidence type="ECO:0000256" key="5">
    <source>
        <dbReference type="ARBA" id="ARBA00022695"/>
    </source>
</evidence>
<comment type="subcellular location">
    <subcellularLocation>
        <location evidence="1">Cytoplasm</location>
    </subcellularLocation>
</comment>
<keyword evidence="3" id="KW-0963">Cytoplasm</keyword>
<evidence type="ECO:0000256" key="6">
    <source>
        <dbReference type="ARBA" id="ARBA00022705"/>
    </source>
</evidence>
<evidence type="ECO:0000313" key="9">
    <source>
        <dbReference type="EMBL" id="MCU6790202.1"/>
    </source>
</evidence>
<accession>A0ABT2U6F2</accession>
<sequence>MRFLANRSELLPIARRCSQTIGTYFVSKEHACVLMEADAASNTVMFTARSRTCTLQVRHACRVEESGRALLFAPVFQRMLDAFADEATSVATDGRQIEVRNAKAAFVFPLMDADKYPAVGTPAPAQLLDCSGFAEVSARMLFSAAQGKAEGKEQLKCVHLTVHDGKFSAASCDGYRMTVASEDAAQDEPIDLLIPADAMKTLLAVFRGVPHCRIGVDGDTALFLGPGMVFCVQRSPYQAADLKPVLDRFQTAYEIHVDGALFHAELSRVSAGSTAGARVILRTDKGMVQIGYISGDRQAVRSGTELPADIRTPLLREGFCYTYNYLLQAAKLVNGKETALLLDGKGTLMLRTGSELHVLMPTRMPQEEVEKPKRKKKAA</sequence>
<dbReference type="EMBL" id="JAOQJE010000018">
    <property type="protein sequence ID" value="MCU6790202.1"/>
    <property type="molecule type" value="Genomic_DNA"/>
</dbReference>
<keyword evidence="5" id="KW-0548">Nucleotidyltransferase</keyword>
<comment type="caution">
    <text evidence="9">The sequence shown here is derived from an EMBL/GenBank/DDBJ whole genome shotgun (WGS) entry which is preliminary data.</text>
</comment>
<dbReference type="InterPro" id="IPR046938">
    <property type="entry name" value="DNA_clamp_sf"/>
</dbReference>
<dbReference type="SUPFAM" id="SSF55979">
    <property type="entry name" value="DNA clamp"/>
    <property type="match status" value="1"/>
</dbReference>
<evidence type="ECO:0000256" key="2">
    <source>
        <dbReference type="ARBA" id="ARBA00010752"/>
    </source>
</evidence>
<dbReference type="PANTHER" id="PTHR30478:SF0">
    <property type="entry name" value="BETA SLIDING CLAMP"/>
    <property type="match status" value="1"/>
</dbReference>
<dbReference type="RefSeq" id="WP_147574537.1">
    <property type="nucleotide sequence ID" value="NZ_JAOQJE010000018.1"/>
</dbReference>
<evidence type="ECO:0000256" key="3">
    <source>
        <dbReference type="ARBA" id="ARBA00022490"/>
    </source>
</evidence>
<keyword evidence="4" id="KW-0808">Transferase</keyword>
<gene>
    <name evidence="9" type="ORF">OCV66_14045</name>
</gene>
<evidence type="ECO:0000256" key="8">
    <source>
        <dbReference type="ARBA" id="ARBA00023125"/>
    </source>
</evidence>
<evidence type="ECO:0008006" key="11">
    <source>
        <dbReference type="Google" id="ProtNLM"/>
    </source>
</evidence>
<proteinExistence type="inferred from homology"/>
<protein>
    <recommendedName>
        <fullName evidence="11">DNA polymerase III subunit beta</fullName>
    </recommendedName>
</protein>
<name>A0ABT2U6F2_9FIRM</name>
<keyword evidence="7" id="KW-0239">DNA-directed DNA polymerase</keyword>
<evidence type="ECO:0000256" key="1">
    <source>
        <dbReference type="ARBA" id="ARBA00004496"/>
    </source>
</evidence>
<keyword evidence="6" id="KW-0235">DNA replication</keyword>
<dbReference type="SMART" id="SM00480">
    <property type="entry name" value="POL3Bc"/>
    <property type="match status" value="1"/>
</dbReference>
<dbReference type="Proteomes" id="UP001652397">
    <property type="component" value="Unassembled WGS sequence"/>
</dbReference>
<reference evidence="9 10" key="1">
    <citation type="journal article" date="2021" name="ISME Commun">
        <title>Automated analysis of genomic sequences facilitates high-throughput and comprehensive description of bacteria.</title>
        <authorList>
            <person name="Hitch T.C.A."/>
        </authorList>
    </citation>
    <scope>NUCLEOTIDE SEQUENCE [LARGE SCALE GENOMIC DNA]</scope>
    <source>
        <strain evidence="9 10">Sanger_34</strain>
    </source>
</reference>